<dbReference type="PANTHER" id="PTHR43108">
    <property type="entry name" value="N-ACETYLGLUCOSAMINE-6-SULFATASE FAMILY MEMBER"/>
    <property type="match status" value="1"/>
</dbReference>
<evidence type="ECO:0000259" key="4">
    <source>
        <dbReference type="Pfam" id="PF16347"/>
    </source>
</evidence>
<gene>
    <name evidence="5" type="ORF">HX018_00980</name>
</gene>
<evidence type="ECO:0000256" key="2">
    <source>
        <dbReference type="ARBA" id="ARBA00022801"/>
    </source>
</evidence>
<dbReference type="CDD" id="cd16031">
    <property type="entry name" value="G6S_like"/>
    <property type="match status" value="1"/>
</dbReference>
<comment type="caution">
    <text evidence="5">The sequence shown here is derived from an EMBL/GenBank/DDBJ whole genome shotgun (WGS) entry which is preliminary data.</text>
</comment>
<dbReference type="SUPFAM" id="SSF53649">
    <property type="entry name" value="Alkaline phosphatase-like"/>
    <property type="match status" value="1"/>
</dbReference>
<proteinExistence type="inferred from homology"/>
<dbReference type="PROSITE" id="PS00523">
    <property type="entry name" value="SULFATASE_1"/>
    <property type="match status" value="1"/>
</dbReference>
<reference evidence="5" key="1">
    <citation type="submission" date="2020-06" db="EMBL/GenBank/DDBJ databases">
        <authorList>
            <person name="Dong N."/>
        </authorList>
    </citation>
    <scope>NUCLEOTIDE SEQUENCE</scope>
    <source>
        <strain evidence="5">R1692</strain>
    </source>
</reference>
<evidence type="ECO:0000313" key="6">
    <source>
        <dbReference type="Proteomes" id="UP001170954"/>
    </source>
</evidence>
<keyword evidence="2" id="KW-0378">Hydrolase</keyword>
<organism evidence="5 6">
    <name type="scientific">Sphingobacterium hotanense</name>
    <dbReference type="NCBI Taxonomy" id="649196"/>
    <lineage>
        <taxon>Bacteria</taxon>
        <taxon>Pseudomonadati</taxon>
        <taxon>Bacteroidota</taxon>
        <taxon>Sphingobacteriia</taxon>
        <taxon>Sphingobacteriales</taxon>
        <taxon>Sphingobacteriaceae</taxon>
        <taxon>Sphingobacterium</taxon>
    </lineage>
</organism>
<comment type="similarity">
    <text evidence="1">Belongs to the sulfatase family.</text>
</comment>
<dbReference type="InterPro" id="IPR017850">
    <property type="entry name" value="Alkaline_phosphatase_core_sf"/>
</dbReference>
<dbReference type="Pfam" id="PF16347">
    <property type="entry name" value="SGSH_C"/>
    <property type="match status" value="1"/>
</dbReference>
<evidence type="ECO:0000313" key="5">
    <source>
        <dbReference type="EMBL" id="MDM1046825.1"/>
    </source>
</evidence>
<evidence type="ECO:0000256" key="1">
    <source>
        <dbReference type="ARBA" id="ARBA00008779"/>
    </source>
</evidence>
<accession>A0ABT7NI12</accession>
<feature type="chain" id="PRO_5045054724" evidence="3">
    <location>
        <begin position="25"/>
        <end position="548"/>
    </location>
</feature>
<name>A0ABT7NI12_9SPHI</name>
<dbReference type="PANTHER" id="PTHR43108:SF6">
    <property type="entry name" value="N-SULPHOGLUCOSAMINE SULPHOHYDROLASE"/>
    <property type="match status" value="1"/>
</dbReference>
<feature type="signal peptide" evidence="3">
    <location>
        <begin position="1"/>
        <end position="24"/>
    </location>
</feature>
<dbReference type="Gene3D" id="3.40.720.10">
    <property type="entry name" value="Alkaline Phosphatase, subunit A"/>
    <property type="match status" value="1"/>
</dbReference>
<keyword evidence="3" id="KW-0732">Signal</keyword>
<evidence type="ECO:0000256" key="3">
    <source>
        <dbReference type="SAM" id="SignalP"/>
    </source>
</evidence>
<protein>
    <submittedName>
        <fullName evidence="5">Sulfatase</fullName>
    </submittedName>
</protein>
<reference evidence="5" key="2">
    <citation type="journal article" date="2022" name="Sci. Total Environ.">
        <title>Prevalence, transmission, and molecular epidemiology of tet(X)-positive bacteria among humans, animals, and environmental niches in China: An epidemiological, and genomic-based study.</title>
        <authorList>
            <person name="Dong N."/>
            <person name="Zeng Y."/>
            <person name="Cai C."/>
            <person name="Sun C."/>
            <person name="Lu J."/>
            <person name="Liu C."/>
            <person name="Zhou H."/>
            <person name="Sun Q."/>
            <person name="Shu L."/>
            <person name="Wang H."/>
            <person name="Wang Y."/>
            <person name="Wang S."/>
            <person name="Wu C."/>
            <person name="Chan E.W."/>
            <person name="Chen G."/>
            <person name="Shen Z."/>
            <person name="Chen S."/>
            <person name="Zhang R."/>
        </authorList>
    </citation>
    <scope>NUCLEOTIDE SEQUENCE</scope>
    <source>
        <strain evidence="5">R1692</strain>
    </source>
</reference>
<dbReference type="EMBL" id="JACAGK010000002">
    <property type="protein sequence ID" value="MDM1046825.1"/>
    <property type="molecule type" value="Genomic_DNA"/>
</dbReference>
<dbReference type="InterPro" id="IPR024607">
    <property type="entry name" value="Sulfatase_CS"/>
</dbReference>
<dbReference type="RefSeq" id="WP_286650176.1">
    <property type="nucleotide sequence ID" value="NZ_JACAGK010000002.1"/>
</dbReference>
<feature type="domain" description="N-sulphoglucosamine sulphohydrolase C-terminal" evidence="4">
    <location>
        <begin position="380"/>
        <end position="532"/>
    </location>
</feature>
<dbReference type="Proteomes" id="UP001170954">
    <property type="component" value="Unassembled WGS sequence"/>
</dbReference>
<dbReference type="InterPro" id="IPR032506">
    <property type="entry name" value="SGSH_C"/>
</dbReference>
<keyword evidence="6" id="KW-1185">Reference proteome</keyword>
<sequence>MKRYVSFLFSALSLLSFGVMQIYAQEKKPNIIFIFSDDHAYQAIGAYGNRLVKTPNIDRIAKEGGLFENFLVTNSICGPSRANLLTGKYSHKNGYLANEGKFDMDQTLFSRLMKQGDYQTAWIGKWHLGSLPGDAFDDWKILPGQGYYYNPDFIDAKNDTARYEGYVTDLITEFATDWMDKRDKDKPFFLVVGEKATHREWLPAIEDLGVYDDVEFPLPETFYDSYEGRKAAADQDMTIEKSMRISDDLKVHAKFGLSDEQAAAKRKRITQRRYGNKVLNDREKQVVERLVYQGMYERLNKEQAAKVQAYYDEIAKDFDAKKLTGNALTEWKYQRYLKDYLATAHSLDRNIGKLLAYLDQHGLAENTIVIYGSDQGFYLGEHGWFDKRFIYQESLKTPFVIRYPKVIKPGTKFKQHVLNIDWAPTLLEIAGVSVSSDIQGTSFLGLLKANGKNVVTREASYYHYYEFPQPHHVSPHFGITTERYKLVRFYKGQEAWELYDLKKDPKELDNLYGQKKYEKTIQGLKNTLKDLIIQYDDQDAAKILNQAD</sequence>